<evidence type="ECO:0000259" key="3">
    <source>
        <dbReference type="Pfam" id="PF07589"/>
    </source>
</evidence>
<comment type="caution">
    <text evidence="4">The sequence shown here is derived from an EMBL/GenBank/DDBJ whole genome shotgun (WGS) entry which is preliminary data.</text>
</comment>
<keyword evidence="5" id="KW-1185">Reference proteome</keyword>
<dbReference type="InterPro" id="IPR013424">
    <property type="entry name" value="Ice-binding_C"/>
</dbReference>
<keyword evidence="1" id="KW-0812">Transmembrane</keyword>
<reference evidence="4 5" key="1">
    <citation type="submission" date="2019-12" db="EMBL/GenBank/DDBJ databases">
        <title>Genomic-based taxomic classification of the family Erythrobacteraceae.</title>
        <authorList>
            <person name="Xu L."/>
        </authorList>
    </citation>
    <scope>NUCLEOTIDE SEQUENCE [LARGE SCALE GENOMIC DNA]</scope>
    <source>
        <strain evidence="4 5">RC4-10-4</strain>
    </source>
</reference>
<dbReference type="Pfam" id="PF07589">
    <property type="entry name" value="PEP-CTERM"/>
    <property type="match status" value="1"/>
</dbReference>
<gene>
    <name evidence="4" type="ORF">GRI62_10145</name>
</gene>
<keyword evidence="1" id="KW-1133">Transmembrane helix</keyword>
<proteinExistence type="predicted"/>
<evidence type="ECO:0000313" key="4">
    <source>
        <dbReference type="EMBL" id="MXO93960.1"/>
    </source>
</evidence>
<evidence type="ECO:0000256" key="1">
    <source>
        <dbReference type="SAM" id="Phobius"/>
    </source>
</evidence>
<keyword evidence="2" id="KW-0732">Signal</keyword>
<evidence type="ECO:0000313" key="5">
    <source>
        <dbReference type="Proteomes" id="UP000460626"/>
    </source>
</evidence>
<feature type="domain" description="Ice-binding protein C-terminal" evidence="3">
    <location>
        <begin position="26"/>
        <end position="51"/>
    </location>
</feature>
<feature type="transmembrane region" description="Helical" evidence="1">
    <location>
        <begin position="31"/>
        <end position="50"/>
    </location>
</feature>
<protein>
    <submittedName>
        <fullName evidence="4">PEP-CTERM sorting domain-containing protein</fullName>
    </submittedName>
</protein>
<dbReference type="AlphaFoldDB" id="A0A845A2X2"/>
<dbReference type="EMBL" id="WTYH01000001">
    <property type="protein sequence ID" value="MXO93960.1"/>
    <property type="molecule type" value="Genomic_DNA"/>
</dbReference>
<evidence type="ECO:0000256" key="2">
    <source>
        <dbReference type="SAM" id="SignalP"/>
    </source>
</evidence>
<feature type="signal peptide" evidence="2">
    <location>
        <begin position="1"/>
        <end position="21"/>
    </location>
</feature>
<dbReference type="RefSeq" id="WP_131453239.1">
    <property type="nucleotide sequence ID" value="NZ_BMJK01000001.1"/>
</dbReference>
<accession>A0A845A2X2</accession>
<feature type="chain" id="PRO_5033036948" evidence="2">
    <location>
        <begin position="22"/>
        <end position="58"/>
    </location>
</feature>
<keyword evidence="1" id="KW-0472">Membrane</keyword>
<dbReference type="OrthoDB" id="7429221at2"/>
<sequence>MTARISLAACSVLAIAAPALAQSGTQVPEASSMMLFAMGAAGVIIGRRLARRRTDTED</sequence>
<name>A0A845A2X2_9SPHN</name>
<organism evidence="4 5">
    <name type="scientific">Aurantiacibacter arachoides</name>
    <dbReference type="NCBI Taxonomy" id="1850444"/>
    <lineage>
        <taxon>Bacteria</taxon>
        <taxon>Pseudomonadati</taxon>
        <taxon>Pseudomonadota</taxon>
        <taxon>Alphaproteobacteria</taxon>
        <taxon>Sphingomonadales</taxon>
        <taxon>Erythrobacteraceae</taxon>
        <taxon>Aurantiacibacter</taxon>
    </lineage>
</organism>
<dbReference type="Proteomes" id="UP000460626">
    <property type="component" value="Unassembled WGS sequence"/>
</dbReference>